<dbReference type="EC" id="3.4.-.-" evidence="8"/>
<comment type="caution">
    <text evidence="10">The sequence shown here is derived from an EMBL/GenBank/DDBJ whole genome shotgun (WGS) entry which is preliminary data.</text>
</comment>
<dbReference type="GO" id="GO:0106300">
    <property type="term" value="P:protein-DNA covalent cross-linking repair"/>
    <property type="evidence" value="ECO:0007669"/>
    <property type="project" value="InterPro"/>
</dbReference>
<proteinExistence type="inferred from homology"/>
<keyword evidence="11" id="KW-1185">Reference proteome</keyword>
<dbReference type="GO" id="GO:0006508">
    <property type="term" value="P:proteolysis"/>
    <property type="evidence" value="ECO:0007669"/>
    <property type="project" value="UniProtKB-KW"/>
</dbReference>
<dbReference type="Proteomes" id="UP000294498">
    <property type="component" value="Unassembled WGS sequence"/>
</dbReference>
<keyword evidence="2 8" id="KW-0645">Protease</keyword>
<dbReference type="RefSeq" id="WP_133994707.1">
    <property type="nucleotide sequence ID" value="NZ_SODV01000001.1"/>
</dbReference>
<dbReference type="InterPro" id="IPR003738">
    <property type="entry name" value="SRAP"/>
</dbReference>
<dbReference type="EMBL" id="SODV01000001">
    <property type="protein sequence ID" value="TDX02079.1"/>
    <property type="molecule type" value="Genomic_DNA"/>
</dbReference>
<name>A0A4R8DV67_9BACT</name>
<gene>
    <name evidence="10" type="ORF">EDB95_3128</name>
</gene>
<organism evidence="10 11">
    <name type="scientific">Dinghuibacter silviterrae</name>
    <dbReference type="NCBI Taxonomy" id="1539049"/>
    <lineage>
        <taxon>Bacteria</taxon>
        <taxon>Pseudomonadati</taxon>
        <taxon>Bacteroidota</taxon>
        <taxon>Chitinophagia</taxon>
        <taxon>Chitinophagales</taxon>
        <taxon>Chitinophagaceae</taxon>
        <taxon>Dinghuibacter</taxon>
    </lineage>
</organism>
<dbReference type="GO" id="GO:0016829">
    <property type="term" value="F:lyase activity"/>
    <property type="evidence" value="ECO:0007669"/>
    <property type="project" value="UniProtKB-KW"/>
</dbReference>
<dbReference type="InterPro" id="IPR036590">
    <property type="entry name" value="SRAP-like"/>
</dbReference>
<sequence length="276" mass="32739">MCYDISFTSTIETLQDYFPDLVYDEQLELDYDSMVHAMGNFVYPDWPIIYVPKDETRPHLRRMSWAVIEYYAGKKLEKNPDVKAFYKDLSKRRNNFLNARSERILDDKKSYWYQIRNRRCLIPVTGIYEHRKITGWPNMVPYLIWPKTQKTFFLPGLYSVARLPDPDTGEVVDVWTFTLITRKANDGMENIHNHGDNKYRMPLFLPFDKSKRWLDADLTEEEYRAILDTEIPFSDLDYRTVFTIRGRKPRPDGLRKDAAWAWGEPPLGEGNPVEDD</sequence>
<evidence type="ECO:0000256" key="3">
    <source>
        <dbReference type="ARBA" id="ARBA00022763"/>
    </source>
</evidence>
<dbReference type="PANTHER" id="PTHR13604">
    <property type="entry name" value="DC12-RELATED"/>
    <property type="match status" value="1"/>
</dbReference>
<evidence type="ECO:0000256" key="9">
    <source>
        <dbReference type="SAM" id="MobiDB-lite"/>
    </source>
</evidence>
<evidence type="ECO:0000256" key="8">
    <source>
        <dbReference type="RuleBase" id="RU364100"/>
    </source>
</evidence>
<keyword evidence="3" id="KW-0227">DNA damage</keyword>
<evidence type="ECO:0000256" key="1">
    <source>
        <dbReference type="ARBA" id="ARBA00008136"/>
    </source>
</evidence>
<dbReference type="AlphaFoldDB" id="A0A4R8DV67"/>
<dbReference type="SUPFAM" id="SSF143081">
    <property type="entry name" value="BB1717-like"/>
    <property type="match status" value="1"/>
</dbReference>
<protein>
    <recommendedName>
        <fullName evidence="8">Abasic site processing protein</fullName>
        <ecNumber evidence="8">3.4.-.-</ecNumber>
    </recommendedName>
</protein>
<keyword evidence="7" id="KW-0456">Lyase</keyword>
<evidence type="ECO:0000256" key="5">
    <source>
        <dbReference type="ARBA" id="ARBA00023124"/>
    </source>
</evidence>
<dbReference type="GO" id="GO:0003697">
    <property type="term" value="F:single-stranded DNA binding"/>
    <property type="evidence" value="ECO:0007669"/>
    <property type="project" value="InterPro"/>
</dbReference>
<dbReference type="Pfam" id="PF02586">
    <property type="entry name" value="SRAP"/>
    <property type="match status" value="1"/>
</dbReference>
<keyword evidence="6" id="KW-0238">DNA-binding</keyword>
<comment type="similarity">
    <text evidence="1 8">Belongs to the SOS response-associated peptidase family.</text>
</comment>
<evidence type="ECO:0000256" key="4">
    <source>
        <dbReference type="ARBA" id="ARBA00022801"/>
    </source>
</evidence>
<dbReference type="GO" id="GO:0008233">
    <property type="term" value="F:peptidase activity"/>
    <property type="evidence" value="ECO:0007669"/>
    <property type="project" value="UniProtKB-KW"/>
</dbReference>
<keyword evidence="5" id="KW-0190">Covalent protein-DNA linkage</keyword>
<dbReference type="PANTHER" id="PTHR13604:SF0">
    <property type="entry name" value="ABASIC SITE PROCESSING PROTEIN HMCES"/>
    <property type="match status" value="1"/>
</dbReference>
<evidence type="ECO:0000313" key="11">
    <source>
        <dbReference type="Proteomes" id="UP000294498"/>
    </source>
</evidence>
<evidence type="ECO:0000256" key="6">
    <source>
        <dbReference type="ARBA" id="ARBA00023125"/>
    </source>
</evidence>
<evidence type="ECO:0000313" key="10">
    <source>
        <dbReference type="EMBL" id="TDX02079.1"/>
    </source>
</evidence>
<dbReference type="OrthoDB" id="9782620at2"/>
<evidence type="ECO:0000256" key="2">
    <source>
        <dbReference type="ARBA" id="ARBA00022670"/>
    </source>
</evidence>
<dbReference type="Gene3D" id="3.90.1680.10">
    <property type="entry name" value="SOS response associated peptidase-like"/>
    <property type="match status" value="1"/>
</dbReference>
<keyword evidence="4 8" id="KW-0378">Hydrolase</keyword>
<evidence type="ECO:0000256" key="7">
    <source>
        <dbReference type="ARBA" id="ARBA00023239"/>
    </source>
</evidence>
<feature type="region of interest" description="Disordered" evidence="9">
    <location>
        <begin position="251"/>
        <end position="276"/>
    </location>
</feature>
<reference evidence="10 11" key="1">
    <citation type="submission" date="2019-03" db="EMBL/GenBank/DDBJ databases">
        <title>Genomic Encyclopedia of Type Strains, Phase IV (KMG-IV): sequencing the most valuable type-strain genomes for metagenomic binning, comparative biology and taxonomic classification.</title>
        <authorList>
            <person name="Goeker M."/>
        </authorList>
    </citation>
    <scope>NUCLEOTIDE SEQUENCE [LARGE SCALE GENOMIC DNA]</scope>
    <source>
        <strain evidence="10 11">DSM 100059</strain>
    </source>
</reference>
<accession>A0A4R8DV67</accession>